<comment type="caution">
    <text evidence="4">The sequence shown here is derived from an EMBL/GenBank/DDBJ whole genome shotgun (WGS) entry which is preliminary data.</text>
</comment>
<evidence type="ECO:0000313" key="4">
    <source>
        <dbReference type="EMBL" id="GEU44820.1"/>
    </source>
</evidence>
<dbReference type="AlphaFoldDB" id="A0A6L2K7Q7"/>
<evidence type="ECO:0000256" key="1">
    <source>
        <dbReference type="SAM" id="Coils"/>
    </source>
</evidence>
<accession>A0A6L2K7Q7</accession>
<keyword evidence="1" id="KW-0175">Coiled coil</keyword>
<sequence>MTPSGGLRVMLLVVVDLYLLMLLKKYGCFTGDVLLIQSFSKGSLWSTPSSQSLSEEGIFISQDKYVAEILKKFDFSSIKTASTPIETQKPLVKDARAADVTPKLSHLHAVKRIFRRLISWQCKKQTIVATSTTKAEYVAAANCCRQCIIKKQSNLEIQHHFIRDSYEKKLIQVLKIHTDDNVADLLTKAFDVNLKFVDQHNMVASLEKTEENDESHQIVDFLFTCSINYALTAPRNHIGGADAQTRFETASKKSRDPPLSEVNTSRSRKDRTKHPEDLTDFVPPTPHDSPLSRGHTPKSDKGRVETSTDKSLGKDASKQGRNDDKTDELNLTDGADTEVIIKDKGSDKKGGSTADQVSIARPEVSVTSVPVNVSAATPSTPPTTTTIFCDEDLTIAQTLIKLMSEKAKTKVKVYWWKKKLEKVQRRDQGLAQIESDADFAQIIYEEELAKLDRAQKEKQKQEEATIVVLIEEFNEIQARIDADHELAVRMTHKEQEKYTIEERARLLAEYFERRKKQLAAERAAAIKNKPPTRTQVKNRMITYLKHMGKYTHQQLKYKTLEELQKLYQKVQNYEHEKEELRMWLTVVSDKDETVDPEILSTNGGEMMVEAGGVVEMMLRKFDRQDLMDLHKLGMKRFEDNTPEGYNLLLWEGLKVMFEPNAEDEIWSNQQDWNPISWKLYENCGVHTLLMDGTLNCFNMLVEKRYPLIKEMMDKMLNWKLEAEAESTMAFEILKFIKSQIEE</sequence>
<protein>
    <recommendedName>
        <fullName evidence="5">Retrovirus-related Pol polyprotein from transposon TNT 1-94</fullName>
    </recommendedName>
</protein>
<reference evidence="4" key="1">
    <citation type="journal article" date="2019" name="Sci. Rep.">
        <title>Draft genome of Tanacetum cinerariifolium, the natural source of mosquito coil.</title>
        <authorList>
            <person name="Yamashiro T."/>
            <person name="Shiraishi A."/>
            <person name="Satake H."/>
            <person name="Nakayama K."/>
        </authorList>
    </citation>
    <scope>NUCLEOTIDE SEQUENCE</scope>
</reference>
<feature type="region of interest" description="Disordered" evidence="2">
    <location>
        <begin position="247"/>
        <end position="358"/>
    </location>
</feature>
<dbReference type="EMBL" id="BKCJ010001897">
    <property type="protein sequence ID" value="GEU44820.1"/>
    <property type="molecule type" value="Genomic_DNA"/>
</dbReference>
<gene>
    <name evidence="4" type="ORF">Tci_016798</name>
</gene>
<name>A0A6L2K7Q7_TANCI</name>
<organism evidence="4">
    <name type="scientific">Tanacetum cinerariifolium</name>
    <name type="common">Dalmatian daisy</name>
    <name type="synonym">Chrysanthemum cinerariifolium</name>
    <dbReference type="NCBI Taxonomy" id="118510"/>
    <lineage>
        <taxon>Eukaryota</taxon>
        <taxon>Viridiplantae</taxon>
        <taxon>Streptophyta</taxon>
        <taxon>Embryophyta</taxon>
        <taxon>Tracheophyta</taxon>
        <taxon>Spermatophyta</taxon>
        <taxon>Magnoliopsida</taxon>
        <taxon>eudicotyledons</taxon>
        <taxon>Gunneridae</taxon>
        <taxon>Pentapetalae</taxon>
        <taxon>asterids</taxon>
        <taxon>campanulids</taxon>
        <taxon>Asterales</taxon>
        <taxon>Asteraceae</taxon>
        <taxon>Asteroideae</taxon>
        <taxon>Anthemideae</taxon>
        <taxon>Anthemidinae</taxon>
        <taxon>Tanacetum</taxon>
    </lineage>
</organism>
<dbReference type="CDD" id="cd09272">
    <property type="entry name" value="RNase_HI_RT_Ty1"/>
    <property type="match status" value="1"/>
</dbReference>
<feature type="coiled-coil region" evidence="1">
    <location>
        <begin position="437"/>
        <end position="464"/>
    </location>
</feature>
<keyword evidence="3" id="KW-0732">Signal</keyword>
<feature type="compositionally biased region" description="Basic and acidic residues" evidence="2">
    <location>
        <begin position="249"/>
        <end position="258"/>
    </location>
</feature>
<evidence type="ECO:0000256" key="2">
    <source>
        <dbReference type="SAM" id="MobiDB-lite"/>
    </source>
</evidence>
<feature type="chain" id="PRO_5026947257" description="Retrovirus-related Pol polyprotein from transposon TNT 1-94" evidence="3">
    <location>
        <begin position="28"/>
        <end position="742"/>
    </location>
</feature>
<proteinExistence type="predicted"/>
<evidence type="ECO:0008006" key="5">
    <source>
        <dbReference type="Google" id="ProtNLM"/>
    </source>
</evidence>
<feature type="compositionally biased region" description="Basic and acidic residues" evidence="2">
    <location>
        <begin position="297"/>
        <end position="328"/>
    </location>
</feature>
<feature type="compositionally biased region" description="Basic and acidic residues" evidence="2">
    <location>
        <begin position="339"/>
        <end position="350"/>
    </location>
</feature>
<feature type="signal peptide" evidence="3">
    <location>
        <begin position="1"/>
        <end position="27"/>
    </location>
</feature>
<feature type="coiled-coil region" evidence="1">
    <location>
        <begin position="556"/>
        <end position="583"/>
    </location>
</feature>
<evidence type="ECO:0000256" key="3">
    <source>
        <dbReference type="SAM" id="SignalP"/>
    </source>
</evidence>